<keyword evidence="1" id="KW-1133">Transmembrane helix</keyword>
<comment type="caution">
    <text evidence="2">The sequence shown here is derived from an EMBL/GenBank/DDBJ whole genome shotgun (WGS) entry which is preliminary data.</text>
</comment>
<evidence type="ECO:0000256" key="1">
    <source>
        <dbReference type="SAM" id="Phobius"/>
    </source>
</evidence>
<keyword evidence="1" id="KW-0812">Transmembrane</keyword>
<reference evidence="2 3" key="1">
    <citation type="submission" date="2019-03" db="EMBL/GenBank/DDBJ databases">
        <title>Draft genome sequences of novel Actinobacteria.</title>
        <authorList>
            <person name="Sahin N."/>
            <person name="Ay H."/>
            <person name="Saygin H."/>
        </authorList>
    </citation>
    <scope>NUCLEOTIDE SEQUENCE [LARGE SCALE GENOMIC DNA]</scope>
    <source>
        <strain evidence="2 3">CH32</strain>
    </source>
</reference>
<evidence type="ECO:0000313" key="3">
    <source>
        <dbReference type="Proteomes" id="UP000295302"/>
    </source>
</evidence>
<dbReference type="OrthoDB" id="5198547at2"/>
<sequence>MRTQVLTTGCGAAVAISGGTAPYITTWLSTSGHGDKAWLYVAAAALVGVPSTPTSPRRRGRS</sequence>
<proteinExistence type="predicted"/>
<dbReference type="EMBL" id="SMKQ01000037">
    <property type="protein sequence ID" value="TDD48506.1"/>
    <property type="molecule type" value="Genomic_DNA"/>
</dbReference>
<name>A0A4R4YTC2_9ACTN</name>
<accession>A0A4R4YTC2</accession>
<keyword evidence="3" id="KW-1185">Reference proteome</keyword>
<protein>
    <submittedName>
        <fullName evidence="2">Uncharacterized protein</fullName>
    </submittedName>
</protein>
<keyword evidence="1" id="KW-0472">Membrane</keyword>
<dbReference type="Proteomes" id="UP000295302">
    <property type="component" value="Unassembled WGS sequence"/>
</dbReference>
<dbReference type="AlphaFoldDB" id="A0A4R4YTC2"/>
<evidence type="ECO:0000313" key="2">
    <source>
        <dbReference type="EMBL" id="TDD48506.1"/>
    </source>
</evidence>
<dbReference type="RefSeq" id="WP_132612940.1">
    <property type="nucleotide sequence ID" value="NZ_SMKQ01000037.1"/>
</dbReference>
<organism evidence="2 3">
    <name type="scientific">Nonomuraea terrae</name>
    <dbReference type="NCBI Taxonomy" id="2530383"/>
    <lineage>
        <taxon>Bacteria</taxon>
        <taxon>Bacillati</taxon>
        <taxon>Actinomycetota</taxon>
        <taxon>Actinomycetes</taxon>
        <taxon>Streptosporangiales</taxon>
        <taxon>Streptosporangiaceae</taxon>
        <taxon>Nonomuraea</taxon>
    </lineage>
</organism>
<gene>
    <name evidence="2" type="ORF">E1286_15275</name>
</gene>
<feature type="transmembrane region" description="Helical" evidence="1">
    <location>
        <begin position="38"/>
        <end position="56"/>
    </location>
</feature>